<feature type="transmembrane region" description="Helical" evidence="1">
    <location>
        <begin position="180"/>
        <end position="200"/>
    </location>
</feature>
<keyword evidence="3" id="KW-1185">Reference proteome</keyword>
<evidence type="ECO:0000313" key="2">
    <source>
        <dbReference type="EMBL" id="GFZ30189.1"/>
    </source>
</evidence>
<dbReference type="Proteomes" id="UP000663802">
    <property type="component" value="Unassembled WGS sequence"/>
</dbReference>
<organism evidence="2 3">
    <name type="scientific">Clostridium zeae</name>
    <dbReference type="NCBI Taxonomy" id="2759022"/>
    <lineage>
        <taxon>Bacteria</taxon>
        <taxon>Bacillati</taxon>
        <taxon>Bacillota</taxon>
        <taxon>Clostridia</taxon>
        <taxon>Eubacteriales</taxon>
        <taxon>Clostridiaceae</taxon>
        <taxon>Clostridium</taxon>
    </lineage>
</organism>
<feature type="transmembrane region" description="Helical" evidence="1">
    <location>
        <begin position="116"/>
        <end position="139"/>
    </location>
</feature>
<dbReference type="RefSeq" id="WP_206868183.1">
    <property type="nucleotide sequence ID" value="NZ_BMBA01000001.1"/>
</dbReference>
<proteinExistence type="predicted"/>
<name>A0ABQ1E618_9CLOT</name>
<reference evidence="2 3" key="1">
    <citation type="journal article" date="2021" name="Int. J. Syst. Evol. Microbiol.">
        <title>Clostridium zeae sp. nov., isolated from corn silage.</title>
        <authorList>
            <person name="Kobayashi H."/>
            <person name="Tanizawa Y."/>
            <person name="Yagura M."/>
            <person name="Sakamoto M."/>
            <person name="Ohkuma M."/>
            <person name="Tohno M."/>
        </authorList>
    </citation>
    <scope>NUCLEOTIDE SEQUENCE [LARGE SCALE GENOMIC DNA]</scope>
    <source>
        <strain evidence="2 3">CSC2</strain>
    </source>
</reference>
<sequence length="250" mass="27893">MTFKAYLNKEFIEANRENKLIILFMGFFFFGLATPPMLKLTPKILEKQYGTDMSSIFKTNAIDSVANYLGSNMPQICVLVLCLTLGGILCNEISKGGVILPITKGAYKASIVLSKFSFYAVVLFIISTISVLTNIYYSFLVFDEVFPSIKAVMLCCLLVYLYILFMLSIIFLFSSLLKKSMGVALISMGINIILTLLSTFKYSLNPFALITEASKLSTELPIKTLVLTAVLTILAFISSILIFKRREFEA</sequence>
<accession>A0ABQ1E618</accession>
<gene>
    <name evidence="2" type="ORF">CSC2_07150</name>
</gene>
<dbReference type="EMBL" id="BMBA01000001">
    <property type="protein sequence ID" value="GFZ30189.1"/>
    <property type="molecule type" value="Genomic_DNA"/>
</dbReference>
<feature type="transmembrane region" description="Helical" evidence="1">
    <location>
        <begin position="20"/>
        <end position="38"/>
    </location>
</feature>
<evidence type="ECO:0000313" key="3">
    <source>
        <dbReference type="Proteomes" id="UP000663802"/>
    </source>
</evidence>
<keyword evidence="1" id="KW-0812">Transmembrane</keyword>
<protein>
    <submittedName>
        <fullName evidence="2">ABC transporter permease</fullName>
    </submittedName>
</protein>
<evidence type="ECO:0000256" key="1">
    <source>
        <dbReference type="SAM" id="Phobius"/>
    </source>
</evidence>
<comment type="caution">
    <text evidence="2">The sequence shown here is derived from an EMBL/GenBank/DDBJ whole genome shotgun (WGS) entry which is preliminary data.</text>
</comment>
<keyword evidence="1" id="KW-0472">Membrane</keyword>
<keyword evidence="1" id="KW-1133">Transmembrane helix</keyword>
<feature type="transmembrane region" description="Helical" evidence="1">
    <location>
        <begin position="220"/>
        <end position="243"/>
    </location>
</feature>
<feature type="transmembrane region" description="Helical" evidence="1">
    <location>
        <begin position="151"/>
        <end position="173"/>
    </location>
</feature>